<sequence length="88" mass="9483">MASLSALVALYVNAAFSGELTPKNKQRSLRILYIASDVFIAGSWPLRPGFPNGPRRNNSTAFVTSAETGYEVAALSKYMGFIISPLKA</sequence>
<dbReference type="AlphaFoldDB" id="A0A645GEH2"/>
<reference evidence="1" key="1">
    <citation type="submission" date="2019-08" db="EMBL/GenBank/DDBJ databases">
        <authorList>
            <person name="Kucharzyk K."/>
            <person name="Murdoch R.W."/>
            <person name="Higgins S."/>
            <person name="Loffler F."/>
        </authorList>
    </citation>
    <scope>NUCLEOTIDE SEQUENCE</scope>
</reference>
<comment type="caution">
    <text evidence="1">The sequence shown here is derived from an EMBL/GenBank/DDBJ whole genome shotgun (WGS) entry which is preliminary data.</text>
</comment>
<organism evidence="1">
    <name type="scientific">bioreactor metagenome</name>
    <dbReference type="NCBI Taxonomy" id="1076179"/>
    <lineage>
        <taxon>unclassified sequences</taxon>
        <taxon>metagenomes</taxon>
        <taxon>ecological metagenomes</taxon>
    </lineage>
</organism>
<evidence type="ECO:0000313" key="1">
    <source>
        <dbReference type="EMBL" id="MPN24490.1"/>
    </source>
</evidence>
<name>A0A645GEH2_9ZZZZ</name>
<gene>
    <name evidence="1" type="ORF">SDC9_171889</name>
</gene>
<proteinExistence type="predicted"/>
<dbReference type="EMBL" id="VSSQ01073354">
    <property type="protein sequence ID" value="MPN24490.1"/>
    <property type="molecule type" value="Genomic_DNA"/>
</dbReference>
<accession>A0A645GEH2</accession>
<protein>
    <submittedName>
        <fullName evidence="1">Uncharacterized protein</fullName>
    </submittedName>
</protein>